<proteinExistence type="predicted"/>
<evidence type="ECO:0000313" key="1">
    <source>
        <dbReference type="EMBL" id="JAI04245.1"/>
    </source>
</evidence>
<protein>
    <submittedName>
        <fullName evidence="1">Uncharacterized protein</fullName>
    </submittedName>
</protein>
<name>A0A0E9XNN4_ANGAN</name>
<reference evidence="1" key="1">
    <citation type="submission" date="2014-11" db="EMBL/GenBank/DDBJ databases">
        <authorList>
            <person name="Amaro Gonzalez C."/>
        </authorList>
    </citation>
    <scope>NUCLEOTIDE SEQUENCE</scope>
</reference>
<reference evidence="1" key="2">
    <citation type="journal article" date="2015" name="Fish Shellfish Immunol.">
        <title>Early steps in the European eel (Anguilla anguilla)-Vibrio vulnificus interaction in the gills: Role of the RtxA13 toxin.</title>
        <authorList>
            <person name="Callol A."/>
            <person name="Pajuelo D."/>
            <person name="Ebbesson L."/>
            <person name="Teles M."/>
            <person name="MacKenzie S."/>
            <person name="Amaro C."/>
        </authorList>
    </citation>
    <scope>NUCLEOTIDE SEQUENCE</scope>
</reference>
<organism evidence="1">
    <name type="scientific">Anguilla anguilla</name>
    <name type="common">European freshwater eel</name>
    <name type="synonym">Muraena anguilla</name>
    <dbReference type="NCBI Taxonomy" id="7936"/>
    <lineage>
        <taxon>Eukaryota</taxon>
        <taxon>Metazoa</taxon>
        <taxon>Chordata</taxon>
        <taxon>Craniata</taxon>
        <taxon>Vertebrata</taxon>
        <taxon>Euteleostomi</taxon>
        <taxon>Actinopterygii</taxon>
        <taxon>Neopterygii</taxon>
        <taxon>Teleostei</taxon>
        <taxon>Anguilliformes</taxon>
        <taxon>Anguillidae</taxon>
        <taxon>Anguilla</taxon>
    </lineage>
</organism>
<dbReference type="EMBL" id="GBXM01004333">
    <property type="protein sequence ID" value="JAI04245.1"/>
    <property type="molecule type" value="Transcribed_RNA"/>
</dbReference>
<accession>A0A0E9XNN4</accession>
<sequence>MFLSLQNNSGVIFF</sequence>